<protein>
    <recommendedName>
        <fullName evidence="1">DUF4440 domain-containing protein</fullName>
    </recommendedName>
</protein>
<dbReference type="Proteomes" id="UP000600547">
    <property type="component" value="Unassembled WGS sequence"/>
</dbReference>
<sequence length="112" mass="12204">MSADLDALLALDDRWNAAYHHGDPGALEGVLAADWLGFLPDGTRLGRADLITHFPVSPAPTLMIERHAARIHGDTAVTRLTLYEGPARLQSVLRVYSRVDGHWQAVSAQIVP</sequence>
<proteinExistence type="predicted"/>
<reference evidence="3" key="1">
    <citation type="journal article" date="2019" name="Int. J. Syst. Evol. Microbiol.">
        <title>The Global Catalogue of Microorganisms (GCM) 10K type strain sequencing project: providing services to taxonomists for standard genome sequencing and annotation.</title>
        <authorList>
            <consortium name="The Broad Institute Genomics Platform"/>
            <consortium name="The Broad Institute Genome Sequencing Center for Infectious Disease"/>
            <person name="Wu L."/>
            <person name="Ma J."/>
        </authorList>
    </citation>
    <scope>NUCLEOTIDE SEQUENCE [LARGE SCALE GENOMIC DNA]</scope>
    <source>
        <strain evidence="3">JCM 31047</strain>
    </source>
</reference>
<dbReference type="EMBL" id="BMQG01000017">
    <property type="protein sequence ID" value="GGM55647.1"/>
    <property type="molecule type" value="Genomic_DNA"/>
</dbReference>
<accession>A0A8H9L8D0</accession>
<feature type="domain" description="DUF4440" evidence="1">
    <location>
        <begin position="8"/>
        <end position="104"/>
    </location>
</feature>
<evidence type="ECO:0000313" key="2">
    <source>
        <dbReference type="EMBL" id="GGM55647.1"/>
    </source>
</evidence>
<comment type="caution">
    <text evidence="2">The sequence shown here is derived from an EMBL/GenBank/DDBJ whole genome shotgun (WGS) entry which is preliminary data.</text>
</comment>
<dbReference type="InterPro" id="IPR032710">
    <property type="entry name" value="NTF2-like_dom_sf"/>
</dbReference>
<dbReference type="RefSeq" id="WP_110831884.1">
    <property type="nucleotide sequence ID" value="NZ_BMQG01000017.1"/>
</dbReference>
<dbReference type="InterPro" id="IPR027843">
    <property type="entry name" value="DUF4440"/>
</dbReference>
<dbReference type="AlphaFoldDB" id="A0A8H9L8D0"/>
<gene>
    <name evidence="2" type="ORF">GCM10008956_34440</name>
</gene>
<dbReference type="Pfam" id="PF14534">
    <property type="entry name" value="DUF4440"/>
    <property type="match status" value="1"/>
</dbReference>
<dbReference type="Gene3D" id="3.10.450.50">
    <property type="match status" value="1"/>
</dbReference>
<keyword evidence="3" id="KW-1185">Reference proteome</keyword>
<dbReference type="SUPFAM" id="SSF54427">
    <property type="entry name" value="NTF2-like"/>
    <property type="match status" value="1"/>
</dbReference>
<evidence type="ECO:0000313" key="3">
    <source>
        <dbReference type="Proteomes" id="UP000600547"/>
    </source>
</evidence>
<name>A0A8H9L8D0_9DEIO</name>
<evidence type="ECO:0000259" key="1">
    <source>
        <dbReference type="Pfam" id="PF14534"/>
    </source>
</evidence>
<organism evidence="2 3">
    <name type="scientific">Deinococcus arenae</name>
    <dbReference type="NCBI Taxonomy" id="1452751"/>
    <lineage>
        <taxon>Bacteria</taxon>
        <taxon>Thermotogati</taxon>
        <taxon>Deinococcota</taxon>
        <taxon>Deinococci</taxon>
        <taxon>Deinococcales</taxon>
        <taxon>Deinococcaceae</taxon>
        <taxon>Deinococcus</taxon>
    </lineage>
</organism>